<dbReference type="Gene3D" id="3.30.350.10">
    <property type="entry name" value="Subtilisin inhibitor-like"/>
    <property type="match status" value="1"/>
</dbReference>
<comment type="subcellular location">
    <subcellularLocation>
        <location evidence="1">Secreted</location>
    </subcellularLocation>
</comment>
<evidence type="ECO:0000256" key="4">
    <source>
        <dbReference type="ARBA" id="ARBA00022525"/>
    </source>
</evidence>
<accession>A0ABP6VS84</accession>
<keyword evidence="12" id="KW-1185">Reference proteome</keyword>
<organism evidence="11 12">
    <name type="scientific">Nonomuraea rosea</name>
    <dbReference type="NCBI Taxonomy" id="638574"/>
    <lineage>
        <taxon>Bacteria</taxon>
        <taxon>Bacillati</taxon>
        <taxon>Actinomycetota</taxon>
        <taxon>Actinomycetes</taxon>
        <taxon>Streptosporangiales</taxon>
        <taxon>Streptosporangiaceae</taxon>
        <taxon>Nonomuraea</taxon>
    </lineage>
</organism>
<protein>
    <submittedName>
        <fullName evidence="11">SSI family serine proteinase inhibitor</fullName>
    </submittedName>
</protein>
<evidence type="ECO:0000256" key="2">
    <source>
        <dbReference type="ARBA" id="ARBA00010472"/>
    </source>
</evidence>
<name>A0ABP6VS84_9ACTN</name>
<evidence type="ECO:0000256" key="8">
    <source>
        <dbReference type="RuleBase" id="RU003471"/>
    </source>
</evidence>
<dbReference type="PRINTS" id="PR00294">
    <property type="entry name" value="SSBTLNINHBTR"/>
</dbReference>
<keyword evidence="5 8" id="KW-0646">Protease inhibitor</keyword>
<feature type="signal peptide" evidence="9">
    <location>
        <begin position="1"/>
        <end position="24"/>
    </location>
</feature>
<gene>
    <name evidence="11" type="ORF">GCM10022419_017410</name>
</gene>
<evidence type="ECO:0000256" key="5">
    <source>
        <dbReference type="ARBA" id="ARBA00022690"/>
    </source>
</evidence>
<dbReference type="EMBL" id="BAABDQ010000003">
    <property type="protein sequence ID" value="GAA3537961.1"/>
    <property type="molecule type" value="Genomic_DNA"/>
</dbReference>
<comment type="similarity">
    <text evidence="2 8">Belongs to the protease inhibitor I16 (SSI) family.</text>
</comment>
<evidence type="ECO:0000313" key="12">
    <source>
        <dbReference type="Proteomes" id="UP001500630"/>
    </source>
</evidence>
<evidence type="ECO:0000256" key="7">
    <source>
        <dbReference type="ARBA" id="ARBA00023157"/>
    </source>
</evidence>
<evidence type="ECO:0000256" key="1">
    <source>
        <dbReference type="ARBA" id="ARBA00004613"/>
    </source>
</evidence>
<evidence type="ECO:0000256" key="3">
    <source>
        <dbReference type="ARBA" id="ARBA00011738"/>
    </source>
</evidence>
<keyword evidence="6 8" id="KW-0722">Serine protease inhibitor</keyword>
<comment type="subunit">
    <text evidence="3">Homodimer.</text>
</comment>
<evidence type="ECO:0000313" key="11">
    <source>
        <dbReference type="EMBL" id="GAA3537961.1"/>
    </source>
</evidence>
<evidence type="ECO:0000256" key="6">
    <source>
        <dbReference type="ARBA" id="ARBA00022900"/>
    </source>
</evidence>
<feature type="chain" id="PRO_5046965152" evidence="9">
    <location>
        <begin position="25"/>
        <end position="127"/>
    </location>
</feature>
<keyword evidence="7" id="KW-1015">Disulfide bond</keyword>
<reference evidence="12" key="1">
    <citation type="journal article" date="2019" name="Int. J. Syst. Evol. Microbiol.">
        <title>The Global Catalogue of Microorganisms (GCM) 10K type strain sequencing project: providing services to taxonomists for standard genome sequencing and annotation.</title>
        <authorList>
            <consortium name="The Broad Institute Genomics Platform"/>
            <consortium name="The Broad Institute Genome Sequencing Center for Infectious Disease"/>
            <person name="Wu L."/>
            <person name="Ma J."/>
        </authorList>
    </citation>
    <scope>NUCLEOTIDE SEQUENCE [LARGE SCALE GENOMIC DNA]</scope>
    <source>
        <strain evidence="12">JCM 17326</strain>
    </source>
</reference>
<dbReference type="InterPro" id="IPR000691">
    <property type="entry name" value="Prot_inh_I16_SSI"/>
</dbReference>
<evidence type="ECO:0000259" key="10">
    <source>
        <dbReference type="Pfam" id="PF00720"/>
    </source>
</evidence>
<comment type="caution">
    <text evidence="11">The sequence shown here is derived from an EMBL/GenBank/DDBJ whole genome shotgun (WGS) entry which is preliminary data.</text>
</comment>
<dbReference type="RefSeq" id="WP_345560078.1">
    <property type="nucleotide sequence ID" value="NZ_BAABDQ010000003.1"/>
</dbReference>
<proteinExistence type="inferred from homology"/>
<dbReference type="InterPro" id="IPR036819">
    <property type="entry name" value="Subtilisin_inhibitor-like_sf"/>
</dbReference>
<keyword evidence="4" id="KW-0964">Secreted</keyword>
<feature type="domain" description="Subtilisin inhibitor" evidence="10">
    <location>
        <begin position="41"/>
        <end position="113"/>
    </location>
</feature>
<dbReference type="InterPro" id="IPR023549">
    <property type="entry name" value="Subtilisin_inhibitor"/>
</dbReference>
<dbReference type="Proteomes" id="UP001500630">
    <property type="component" value="Unassembled WGS sequence"/>
</dbReference>
<keyword evidence="9" id="KW-0732">Signal</keyword>
<sequence>MMRAVGTIALCGAFLLGASSPAAATRAPKVQLKVVDAVKGGATKTVWLHCAPVGGTHPNAKAACRLLEQVNGQPNQLNVSPNASCTQQVQPHAVVVIGRWHGRVVHWAKVFGNGCQMRAATGAVLAI</sequence>
<evidence type="ECO:0000256" key="9">
    <source>
        <dbReference type="SAM" id="SignalP"/>
    </source>
</evidence>
<dbReference type="SUPFAM" id="SSF55399">
    <property type="entry name" value="Subtilisin inhibitor"/>
    <property type="match status" value="1"/>
</dbReference>
<dbReference type="Pfam" id="PF00720">
    <property type="entry name" value="SSI"/>
    <property type="match status" value="1"/>
</dbReference>